<feature type="compositionally biased region" description="Pro residues" evidence="1">
    <location>
        <begin position="109"/>
        <end position="134"/>
    </location>
</feature>
<keyword evidence="3" id="KW-1185">Reference proteome</keyword>
<comment type="caution">
    <text evidence="2">The sequence shown here is derived from an EMBL/GenBank/DDBJ whole genome shotgun (WGS) entry which is preliminary data.</text>
</comment>
<evidence type="ECO:0000313" key="3">
    <source>
        <dbReference type="Proteomes" id="UP001216150"/>
    </source>
</evidence>
<feature type="region of interest" description="Disordered" evidence="1">
    <location>
        <begin position="173"/>
        <end position="192"/>
    </location>
</feature>
<evidence type="ECO:0000256" key="1">
    <source>
        <dbReference type="SAM" id="MobiDB-lite"/>
    </source>
</evidence>
<feature type="compositionally biased region" description="Basic and acidic residues" evidence="1">
    <location>
        <begin position="91"/>
        <end position="104"/>
    </location>
</feature>
<dbReference type="Proteomes" id="UP001216150">
    <property type="component" value="Unassembled WGS sequence"/>
</dbReference>
<evidence type="ECO:0000313" key="2">
    <source>
        <dbReference type="EMBL" id="KAJ5574997.1"/>
    </source>
</evidence>
<reference evidence="2 3" key="1">
    <citation type="journal article" date="2023" name="IMA Fungus">
        <title>Comparative genomic study of the Penicillium genus elucidates a diverse pangenome and 15 lateral gene transfer events.</title>
        <authorList>
            <person name="Petersen C."/>
            <person name="Sorensen T."/>
            <person name="Nielsen M.R."/>
            <person name="Sondergaard T.E."/>
            <person name="Sorensen J.L."/>
            <person name="Fitzpatrick D.A."/>
            <person name="Frisvad J.C."/>
            <person name="Nielsen K.L."/>
        </authorList>
    </citation>
    <scope>NUCLEOTIDE SEQUENCE [LARGE SCALE GENOMIC DNA]</scope>
    <source>
        <strain evidence="2 3">IBT 29057</strain>
    </source>
</reference>
<organism evidence="2 3">
    <name type="scientific">Penicillium hetheringtonii</name>
    <dbReference type="NCBI Taxonomy" id="911720"/>
    <lineage>
        <taxon>Eukaryota</taxon>
        <taxon>Fungi</taxon>
        <taxon>Dikarya</taxon>
        <taxon>Ascomycota</taxon>
        <taxon>Pezizomycotina</taxon>
        <taxon>Eurotiomycetes</taxon>
        <taxon>Eurotiomycetidae</taxon>
        <taxon>Eurotiales</taxon>
        <taxon>Aspergillaceae</taxon>
        <taxon>Penicillium</taxon>
    </lineage>
</organism>
<gene>
    <name evidence="2" type="ORF">N7450_008896</name>
</gene>
<accession>A0AAD6DE34</accession>
<dbReference type="EMBL" id="JAQJAC010000008">
    <property type="protein sequence ID" value="KAJ5574997.1"/>
    <property type="molecule type" value="Genomic_DNA"/>
</dbReference>
<name>A0AAD6DE34_9EURO</name>
<feature type="compositionally biased region" description="Polar residues" evidence="1">
    <location>
        <begin position="1"/>
        <end position="11"/>
    </location>
</feature>
<feature type="region of interest" description="Disordered" evidence="1">
    <location>
        <begin position="1"/>
        <end position="148"/>
    </location>
</feature>
<evidence type="ECO:0008006" key="4">
    <source>
        <dbReference type="Google" id="ProtNLM"/>
    </source>
</evidence>
<dbReference type="AlphaFoldDB" id="A0AAD6DE34"/>
<protein>
    <recommendedName>
        <fullName evidence="4">WH2 domain-containing protein</fullName>
    </recommendedName>
</protein>
<proteinExistence type="predicted"/>
<sequence>MIDQHLNLQSLGGSSGGPPVGAAPPVPGAMKPPAGLAPPVPAPAAANRLRSNSEGVSGSDGPLASPAAQLGGLFAGGMPKLRSRGGVDTGANRDDSSYKSDSESTRPPVAAPPRPPAAPKLPGGRPPPPPPSVDPPGESASRRFEETSTTTCIQTIIYCHSSIYKDCSRSSSSTSPSSTSWRPQGSASPATTSISEALWSSTTTSSRIIQSSASPSSICSCWPGSSPSASGPWTTNSSSTFWWSTINCRSSRSHRSWYFQSFLRSTTSSISRSSSSTSASAYLASGCALN</sequence>
<feature type="compositionally biased region" description="Low complexity" evidence="1">
    <location>
        <begin position="173"/>
        <end position="183"/>
    </location>
</feature>